<keyword evidence="1" id="KW-0732">Signal</keyword>
<feature type="non-terminal residue" evidence="2">
    <location>
        <position position="40"/>
    </location>
</feature>
<feature type="signal peptide" evidence="1">
    <location>
        <begin position="1"/>
        <end position="17"/>
    </location>
</feature>
<name>A0A087TQE4_STEMI</name>
<reference evidence="2 3" key="1">
    <citation type="submission" date="2013-11" db="EMBL/GenBank/DDBJ databases">
        <title>Genome sequencing of Stegodyphus mimosarum.</title>
        <authorList>
            <person name="Bechsgaard J."/>
        </authorList>
    </citation>
    <scope>NUCLEOTIDE SEQUENCE [LARGE SCALE GENOMIC DNA]</scope>
</reference>
<keyword evidence="2" id="KW-0406">Ion transport</keyword>
<keyword evidence="2" id="KW-0813">Transport</keyword>
<keyword evidence="3" id="KW-1185">Reference proteome</keyword>
<dbReference type="Proteomes" id="UP000054359">
    <property type="component" value="Unassembled WGS sequence"/>
</dbReference>
<keyword evidence="2" id="KW-0407">Ion channel</keyword>
<protein>
    <submittedName>
        <fullName evidence="2">Potassium channel subfamily T member 2</fullName>
    </submittedName>
</protein>
<proteinExistence type="predicted"/>
<evidence type="ECO:0000313" key="3">
    <source>
        <dbReference type="Proteomes" id="UP000054359"/>
    </source>
</evidence>
<feature type="chain" id="PRO_5001829831" evidence="1">
    <location>
        <begin position="18"/>
        <end position="40"/>
    </location>
</feature>
<dbReference type="EMBL" id="KK116286">
    <property type="protein sequence ID" value="KFM67333.1"/>
    <property type="molecule type" value="Genomic_DNA"/>
</dbReference>
<dbReference type="OrthoDB" id="257992at2759"/>
<sequence>MILSATLLCLIFTSVCGFQHFQRAGAEHVDLFESLYFVVV</sequence>
<evidence type="ECO:0000313" key="2">
    <source>
        <dbReference type="EMBL" id="KFM67333.1"/>
    </source>
</evidence>
<accession>A0A087TQE4</accession>
<gene>
    <name evidence="2" type="ORF">X975_04940</name>
</gene>
<evidence type="ECO:0000256" key="1">
    <source>
        <dbReference type="SAM" id="SignalP"/>
    </source>
</evidence>
<dbReference type="GO" id="GO:0034220">
    <property type="term" value="P:monoatomic ion transmembrane transport"/>
    <property type="evidence" value="ECO:0007669"/>
    <property type="project" value="UniProtKB-KW"/>
</dbReference>
<dbReference type="AlphaFoldDB" id="A0A087TQE4"/>
<organism evidence="2 3">
    <name type="scientific">Stegodyphus mimosarum</name>
    <name type="common">African social velvet spider</name>
    <dbReference type="NCBI Taxonomy" id="407821"/>
    <lineage>
        <taxon>Eukaryota</taxon>
        <taxon>Metazoa</taxon>
        <taxon>Ecdysozoa</taxon>
        <taxon>Arthropoda</taxon>
        <taxon>Chelicerata</taxon>
        <taxon>Arachnida</taxon>
        <taxon>Araneae</taxon>
        <taxon>Araneomorphae</taxon>
        <taxon>Entelegynae</taxon>
        <taxon>Eresoidea</taxon>
        <taxon>Eresidae</taxon>
        <taxon>Stegodyphus</taxon>
    </lineage>
</organism>